<dbReference type="PROSITE" id="PS50088">
    <property type="entry name" value="ANK_REPEAT"/>
    <property type="match status" value="1"/>
</dbReference>
<dbReference type="Pfam" id="PF12796">
    <property type="entry name" value="Ank_2"/>
    <property type="match status" value="2"/>
</dbReference>
<gene>
    <name evidence="3" type="ORF">GLP15_3705</name>
</gene>
<evidence type="ECO:0000256" key="1">
    <source>
        <dbReference type="PROSITE-ProRule" id="PRU00023"/>
    </source>
</evidence>
<feature type="region of interest" description="Disordered" evidence="2">
    <location>
        <begin position="1"/>
        <end position="20"/>
    </location>
</feature>
<evidence type="ECO:0000256" key="2">
    <source>
        <dbReference type="SAM" id="MobiDB-lite"/>
    </source>
</evidence>
<reference evidence="3 4" key="1">
    <citation type="journal article" date="2010" name="BMC Genomics">
        <title>Genome analysis and comparative genomics of a Giardia intestinalis assemblage E isolate.</title>
        <authorList>
            <person name="Jerlstrom-Hultqvist J."/>
            <person name="Franzen O."/>
            <person name="Ankarklev J."/>
            <person name="Xu F."/>
            <person name="Nohynkova E."/>
            <person name="Andersson J.O."/>
            <person name="Svard S.G."/>
            <person name="Andersson B."/>
        </authorList>
    </citation>
    <scope>NUCLEOTIDE SEQUENCE [LARGE SCALE GENOMIC DNA]</scope>
    <source>
        <strain evidence="3 4">P15</strain>
    </source>
</reference>
<dbReference type="OrthoDB" id="195446at2759"/>
<dbReference type="Gene3D" id="1.25.40.20">
    <property type="entry name" value="Ankyrin repeat-containing domain"/>
    <property type="match status" value="3"/>
</dbReference>
<proteinExistence type="predicted"/>
<sequence length="342" mass="38601">MQGGDLQRGRGDRRPVAPIEIPDDSPALIKAVCERNRGKVEQLVRDDPDQLKGTVTCKIYGESFDDVTALMIAAVLGYHEMIEYEVNGARVELLGEQARRVNRQGMTALICVVTNFAHDTDLQRARENNEEMVEVEVRGEVRVVTRTFAGRRKCIELLLEREGDVSDRNDQTALQIATQKGYTDCIDLLYERYGELHWTALMRAAYDGDERGVRGNLQQARLVDREGRTALMLAAINGHTEVARLLLEKEWRMQDNNRKTALMHAAARGHKGVVDLLVKEQCMQDNNEWTALMHAVQNGHLRCVRELLVERGMKNNVGNIALDIARNRGYKDIVAILEGQGN</sequence>
<organism evidence="3 4">
    <name type="scientific">Giardia intestinalis (strain P15)</name>
    <name type="common">Giardia lamblia</name>
    <dbReference type="NCBI Taxonomy" id="658858"/>
    <lineage>
        <taxon>Eukaryota</taxon>
        <taxon>Metamonada</taxon>
        <taxon>Diplomonadida</taxon>
        <taxon>Hexamitidae</taxon>
        <taxon>Giardiinae</taxon>
        <taxon>Giardia</taxon>
    </lineage>
</organism>
<dbReference type="PANTHER" id="PTHR24120">
    <property type="entry name" value="GH07239P"/>
    <property type="match status" value="1"/>
</dbReference>
<comment type="caution">
    <text evidence="3">The sequence shown here is derived from an EMBL/GenBank/DDBJ whole genome shotgun (WGS) entry which is preliminary data.</text>
</comment>
<dbReference type="VEuPathDB" id="GiardiaDB:GLP15_3705"/>
<evidence type="ECO:0000313" key="3">
    <source>
        <dbReference type="EMBL" id="EFO62170.1"/>
    </source>
</evidence>
<dbReference type="STRING" id="658858.E1F5T9"/>
<feature type="repeat" description="ANK" evidence="1">
    <location>
        <begin position="226"/>
        <end position="258"/>
    </location>
</feature>
<keyword evidence="1" id="KW-0040">ANK repeat</keyword>
<dbReference type="SMART" id="SM00248">
    <property type="entry name" value="ANK"/>
    <property type="match status" value="7"/>
</dbReference>
<dbReference type="EMBL" id="ACVC01000192">
    <property type="protein sequence ID" value="EFO62170.1"/>
    <property type="molecule type" value="Genomic_DNA"/>
</dbReference>
<dbReference type="Proteomes" id="UP000008974">
    <property type="component" value="Unassembled WGS sequence"/>
</dbReference>
<name>E1F5T9_GIAIA</name>
<dbReference type="PROSITE" id="PS50297">
    <property type="entry name" value="ANK_REP_REGION"/>
    <property type="match status" value="1"/>
</dbReference>
<dbReference type="InterPro" id="IPR036770">
    <property type="entry name" value="Ankyrin_rpt-contain_sf"/>
</dbReference>
<dbReference type="AlphaFoldDB" id="E1F5T9"/>
<evidence type="ECO:0000313" key="4">
    <source>
        <dbReference type="Proteomes" id="UP000008974"/>
    </source>
</evidence>
<dbReference type="PANTHER" id="PTHR24120:SF4">
    <property type="entry name" value="GH07239P"/>
    <property type="match status" value="1"/>
</dbReference>
<dbReference type="SUPFAM" id="SSF48403">
    <property type="entry name" value="Ankyrin repeat"/>
    <property type="match status" value="1"/>
</dbReference>
<accession>E1F5T9</accession>
<protein>
    <submittedName>
        <fullName evidence="3">Protein 21.1</fullName>
    </submittedName>
</protein>
<dbReference type="InterPro" id="IPR002110">
    <property type="entry name" value="Ankyrin_rpt"/>
</dbReference>